<dbReference type="EMBL" id="MN034503">
    <property type="protein sequence ID" value="QDH88966.1"/>
    <property type="molecule type" value="Genomic_RNA"/>
</dbReference>
<evidence type="ECO:0000313" key="2">
    <source>
        <dbReference type="EMBL" id="QDH88966.1"/>
    </source>
</evidence>
<proteinExistence type="predicted"/>
<evidence type="ECO:0000256" key="1">
    <source>
        <dbReference type="SAM" id="MobiDB-lite"/>
    </source>
</evidence>
<gene>
    <name evidence="2" type="ORF">H3Bulk42285_000003</name>
</gene>
<protein>
    <submittedName>
        <fullName evidence="2">Uncharacterized protein</fullName>
    </submittedName>
</protein>
<organism evidence="2">
    <name type="scientific">Leviviridae sp</name>
    <dbReference type="NCBI Taxonomy" id="2027243"/>
    <lineage>
        <taxon>Viruses</taxon>
        <taxon>Riboviria</taxon>
        <taxon>Orthornavirae</taxon>
        <taxon>Lenarviricota</taxon>
        <taxon>Leviviricetes</taxon>
        <taxon>Norzivirales</taxon>
        <taxon>Fiersviridae</taxon>
    </lineage>
</organism>
<reference evidence="2" key="1">
    <citation type="submission" date="2019-05" db="EMBL/GenBank/DDBJ databases">
        <title>Metatranscriptomic reconstruction reveals RNA viruses with the potential to shape carbon cycling in soil.</title>
        <authorList>
            <person name="Starr E.P."/>
            <person name="Nuccio E."/>
            <person name="Pett-Ridge J."/>
            <person name="Banfield J.F."/>
            <person name="Firestone M.K."/>
        </authorList>
    </citation>
    <scope>NUCLEOTIDE SEQUENCE</scope>
    <source>
        <strain evidence="2">H3_Bulk_42_scaffold_285</strain>
    </source>
</reference>
<name>A0A514D5V0_9VIRU</name>
<sequence>MVLGFKQVEVVTFDDGCKVDVVFPTHARWGSKEHQHRMKVIIPSLQQQMSDHDAHTTITESDDDAFIAS</sequence>
<accession>A0A514D5V0</accession>
<feature type="compositionally biased region" description="Acidic residues" evidence="1">
    <location>
        <begin position="60"/>
        <end position="69"/>
    </location>
</feature>
<feature type="region of interest" description="Disordered" evidence="1">
    <location>
        <begin position="46"/>
        <end position="69"/>
    </location>
</feature>